<evidence type="ECO:0000256" key="1">
    <source>
        <dbReference type="SAM" id="MobiDB-lite"/>
    </source>
</evidence>
<proteinExistence type="predicted"/>
<feature type="region of interest" description="Disordered" evidence="1">
    <location>
        <begin position="1"/>
        <end position="54"/>
    </location>
</feature>
<evidence type="ECO:0000313" key="3">
    <source>
        <dbReference type="Proteomes" id="UP000008394"/>
    </source>
</evidence>
<evidence type="ECO:0000313" key="2">
    <source>
        <dbReference type="EMBL" id="AEK29739.1"/>
    </source>
</evidence>
<accession>A0A806FJ29</accession>
<feature type="region of interest" description="Disordered" evidence="1">
    <location>
        <begin position="217"/>
        <end position="238"/>
    </location>
</feature>
<feature type="compositionally biased region" description="Basic and acidic residues" evidence="1">
    <location>
        <begin position="217"/>
        <end position="232"/>
    </location>
</feature>
<name>A0A806FJ29_BIFAN</name>
<dbReference type="KEGG" id="bnm:BALAC2494_00846"/>
<protein>
    <submittedName>
        <fullName evidence="2">Hypothetical cytosolic protein</fullName>
    </submittedName>
</protein>
<reference evidence="2 3" key="1">
    <citation type="journal article" date="2011" name="J. Bacteriol.">
        <title>Genome Sequence of the Probiotic Strain Bifidobacterium animalis subsp. lactis CNCM I-2494.</title>
        <authorList>
            <person name="Chervaux C."/>
            <person name="Grimaldi C."/>
            <person name="Bolotin A."/>
            <person name="Quinquis B."/>
            <person name="Legrain-Raspaud S."/>
            <person name="van Hylckama Vlieg J.E."/>
            <person name="Denariaz G."/>
            <person name="Smokvina T."/>
        </authorList>
    </citation>
    <scope>NUCLEOTIDE SEQUENCE [LARGE SCALE GENOMIC DNA]</scope>
    <source>
        <strain evidence="2 3">CNCM I-2494</strain>
    </source>
</reference>
<dbReference type="Proteomes" id="UP000008394">
    <property type="component" value="Chromosome"/>
</dbReference>
<organism evidence="2 3">
    <name type="scientific">Bifidobacterium animalis subsp. lactis CNCM I-2494</name>
    <dbReference type="NCBI Taxonomy" id="1042403"/>
    <lineage>
        <taxon>Bacteria</taxon>
        <taxon>Bacillati</taxon>
        <taxon>Actinomycetota</taxon>
        <taxon>Actinomycetes</taxon>
        <taxon>Bifidobacteriales</taxon>
        <taxon>Bifidobacteriaceae</taxon>
        <taxon>Bifidobacterium</taxon>
    </lineage>
</organism>
<sequence>MRGESMTQNDSSTQTIHDGGNDAPQPPQDSSARRPAFNMDDLPDLRDNAPDPDALRKAEFTTVYDIIDSLEEMITSAKGSMFSPSSVKIDRDDFLDKLEDLKTKLPVQLERASALMREAEGRLANANSQANVIISTAQARAANIIRDANERADYLASQEKVTEIARQKAKTMIDKAQAASDRLTSGADQYCIKIMNELHSQLGKMTRDVEGGLNVLEEREAKAREELPHAEESDYPQD</sequence>
<dbReference type="AlphaFoldDB" id="A0A806FJ29"/>
<feature type="compositionally biased region" description="Polar residues" evidence="1">
    <location>
        <begin position="1"/>
        <end position="16"/>
    </location>
</feature>
<gene>
    <name evidence="2" type="ORF">BALAC2494_00846</name>
</gene>
<dbReference type="EMBL" id="CP002915">
    <property type="protein sequence ID" value="AEK29739.1"/>
    <property type="molecule type" value="Genomic_DNA"/>
</dbReference>
<feature type="compositionally biased region" description="Basic and acidic residues" evidence="1">
    <location>
        <begin position="43"/>
        <end position="54"/>
    </location>
</feature>